<keyword evidence="9" id="KW-1185">Reference proteome</keyword>
<comment type="caution">
    <text evidence="8">The sequence shown here is derived from an EMBL/GenBank/DDBJ whole genome shotgun (WGS) entry which is preliminary data.</text>
</comment>
<evidence type="ECO:0000256" key="2">
    <source>
        <dbReference type="ARBA" id="ARBA00022491"/>
    </source>
</evidence>
<evidence type="ECO:0000256" key="3">
    <source>
        <dbReference type="ARBA" id="ARBA00023015"/>
    </source>
</evidence>
<dbReference type="PROSITE" id="PS50888">
    <property type="entry name" value="BHLH"/>
    <property type="match status" value="1"/>
</dbReference>
<feature type="region of interest" description="Disordered" evidence="6">
    <location>
        <begin position="20"/>
        <end position="43"/>
    </location>
</feature>
<reference evidence="8 9" key="1">
    <citation type="journal article" date="2016" name="Genome Biol. Evol.">
        <title>Gene Family Evolution Reflects Adaptation to Soil Environmental Stressors in the Genome of the Collembolan Orchesella cincta.</title>
        <authorList>
            <person name="Faddeeva-Vakhrusheva A."/>
            <person name="Derks M.F."/>
            <person name="Anvar S.Y."/>
            <person name="Agamennone V."/>
            <person name="Suring W."/>
            <person name="Smit S."/>
            <person name="van Straalen N.M."/>
            <person name="Roelofs D."/>
        </authorList>
    </citation>
    <scope>NUCLEOTIDE SEQUENCE [LARGE SCALE GENOMIC DNA]</scope>
    <source>
        <tissue evidence="8">Mixed pool</tissue>
    </source>
</reference>
<dbReference type="InterPro" id="IPR011598">
    <property type="entry name" value="bHLH_dom"/>
</dbReference>
<evidence type="ECO:0000256" key="1">
    <source>
        <dbReference type="ARBA" id="ARBA00004123"/>
    </source>
</evidence>
<keyword evidence="3" id="KW-0805">Transcription regulation</keyword>
<dbReference type="InterPro" id="IPR036638">
    <property type="entry name" value="HLH_DNA-bd_sf"/>
</dbReference>
<keyword evidence="2" id="KW-0678">Repressor</keyword>
<feature type="region of interest" description="Disordered" evidence="6">
    <location>
        <begin position="104"/>
        <end position="151"/>
    </location>
</feature>
<dbReference type="GO" id="GO:0030154">
    <property type="term" value="P:cell differentiation"/>
    <property type="evidence" value="ECO:0007669"/>
    <property type="project" value="TreeGrafter"/>
</dbReference>
<comment type="subcellular location">
    <subcellularLocation>
        <location evidence="1">Nucleus</location>
    </subcellularLocation>
</comment>
<dbReference type="OrthoDB" id="10047910at2759"/>
<dbReference type="InterPro" id="IPR026052">
    <property type="entry name" value="DNA-bd_prot-inh"/>
</dbReference>
<feature type="compositionally biased region" description="Polar residues" evidence="6">
    <location>
        <begin position="106"/>
        <end position="133"/>
    </location>
</feature>
<evidence type="ECO:0000259" key="7">
    <source>
        <dbReference type="PROSITE" id="PS50888"/>
    </source>
</evidence>
<dbReference type="GO" id="GO:0032922">
    <property type="term" value="P:circadian regulation of gene expression"/>
    <property type="evidence" value="ECO:0007669"/>
    <property type="project" value="TreeGrafter"/>
</dbReference>
<evidence type="ECO:0000313" key="9">
    <source>
        <dbReference type="Proteomes" id="UP000094527"/>
    </source>
</evidence>
<protein>
    <submittedName>
        <fullName evidence="8">Protein extra-macrochaetae</fullName>
    </submittedName>
</protein>
<evidence type="ECO:0000256" key="4">
    <source>
        <dbReference type="ARBA" id="ARBA00023163"/>
    </source>
</evidence>
<dbReference type="PANTHER" id="PTHR11723:SF17">
    <property type="entry name" value="PROTEIN EXTRA-MACROCHAETAE"/>
    <property type="match status" value="1"/>
</dbReference>
<dbReference type="Pfam" id="PF00010">
    <property type="entry name" value="HLH"/>
    <property type="match status" value="1"/>
</dbReference>
<dbReference type="GO" id="GO:0005737">
    <property type="term" value="C:cytoplasm"/>
    <property type="evidence" value="ECO:0007669"/>
    <property type="project" value="InterPro"/>
</dbReference>
<keyword evidence="4" id="KW-0804">Transcription</keyword>
<dbReference type="Gene3D" id="4.10.280.10">
    <property type="entry name" value="Helix-loop-helix DNA-binding domain"/>
    <property type="match status" value="1"/>
</dbReference>
<dbReference type="GO" id="GO:0046983">
    <property type="term" value="F:protein dimerization activity"/>
    <property type="evidence" value="ECO:0007669"/>
    <property type="project" value="InterPro"/>
</dbReference>
<dbReference type="PANTHER" id="PTHR11723">
    <property type="entry name" value="DNA-BINDING PROTEIN INHIBITOR"/>
    <property type="match status" value="1"/>
</dbReference>
<dbReference type="EMBL" id="LJIJ01001454">
    <property type="protein sequence ID" value="ODM91670.1"/>
    <property type="molecule type" value="Genomic_DNA"/>
</dbReference>
<dbReference type="GO" id="GO:0005634">
    <property type="term" value="C:nucleus"/>
    <property type="evidence" value="ECO:0007669"/>
    <property type="project" value="UniProtKB-SubCell"/>
</dbReference>
<dbReference type="STRING" id="48709.A0A1D2MF83"/>
<dbReference type="GO" id="GO:0000122">
    <property type="term" value="P:negative regulation of transcription by RNA polymerase II"/>
    <property type="evidence" value="ECO:0007669"/>
    <property type="project" value="InterPro"/>
</dbReference>
<dbReference type="SMART" id="SM00353">
    <property type="entry name" value="HLH"/>
    <property type="match status" value="1"/>
</dbReference>
<name>A0A1D2MF83_ORCCI</name>
<evidence type="ECO:0000313" key="8">
    <source>
        <dbReference type="EMBL" id="ODM91670.1"/>
    </source>
</evidence>
<gene>
    <name evidence="8" type="ORF">Ocin01_15012</name>
</gene>
<dbReference type="AlphaFoldDB" id="A0A1D2MF83"/>
<feature type="domain" description="BHLH" evidence="7">
    <location>
        <begin position="34"/>
        <end position="86"/>
    </location>
</feature>
<evidence type="ECO:0000256" key="5">
    <source>
        <dbReference type="ARBA" id="ARBA00023242"/>
    </source>
</evidence>
<organism evidence="8 9">
    <name type="scientific">Orchesella cincta</name>
    <name type="common">Springtail</name>
    <name type="synonym">Podura cincta</name>
    <dbReference type="NCBI Taxonomy" id="48709"/>
    <lineage>
        <taxon>Eukaryota</taxon>
        <taxon>Metazoa</taxon>
        <taxon>Ecdysozoa</taxon>
        <taxon>Arthropoda</taxon>
        <taxon>Hexapoda</taxon>
        <taxon>Collembola</taxon>
        <taxon>Entomobryomorpha</taxon>
        <taxon>Entomobryoidea</taxon>
        <taxon>Orchesellidae</taxon>
        <taxon>Orchesellinae</taxon>
        <taxon>Orchesella</taxon>
    </lineage>
</organism>
<accession>A0A1D2MF83</accession>
<keyword evidence="5" id="KW-0539">Nucleus</keyword>
<feature type="compositionally biased region" description="Basic residues" evidence="6">
    <location>
        <begin position="140"/>
        <end position="151"/>
    </location>
</feature>
<sequence>MTKERSEGRFELYKMKARLESDGDSDPGEIQVRGRPSKRRSHHQVEKVEINTHLNKLQELVPCLPKNTKLSKLEVISNAIDYIRDLSQTLGLPSCNLDFAMETESTEANSDFGNSKTATNTDSPSSPVISQTPPVGHPKSSQHHRQTLGLL</sequence>
<dbReference type="SUPFAM" id="SSF47459">
    <property type="entry name" value="HLH, helix-loop-helix DNA-binding domain"/>
    <property type="match status" value="1"/>
</dbReference>
<dbReference type="Proteomes" id="UP000094527">
    <property type="component" value="Unassembled WGS sequence"/>
</dbReference>
<proteinExistence type="predicted"/>
<evidence type="ECO:0000256" key="6">
    <source>
        <dbReference type="SAM" id="MobiDB-lite"/>
    </source>
</evidence>